<dbReference type="InterPro" id="IPR051159">
    <property type="entry name" value="Hexapeptide_acetyltransf"/>
</dbReference>
<keyword evidence="1" id="KW-0012">Acyltransferase</keyword>
<evidence type="ECO:0000313" key="2">
    <source>
        <dbReference type="Proteomes" id="UP000664317"/>
    </source>
</evidence>
<sequence>MRFLFKVLVILMPWGIKRLILVRFFNYEIHSSAKIGLCWFYPKKLIMEANSKVANFSVAVNLDLIHMQEYSSIGRSNWITGYPSSSNVHFAHQSDRRAELLIGRHSAITKNHHIDCTNSVVIGSFSTIAGYGSQLLTHSIDILESRQDSKPIVIGSYSFIGTDVVILGGSSLPDYSILGAKSLLNKKFLDSHKVYAGVPATMRSSVDANAKYFNRLSGFIN</sequence>
<proteinExistence type="predicted"/>
<gene>
    <name evidence="1" type="ORF">J0A68_21010</name>
</gene>
<dbReference type="GO" id="GO:0016746">
    <property type="term" value="F:acyltransferase activity"/>
    <property type="evidence" value="ECO:0007669"/>
    <property type="project" value="UniProtKB-KW"/>
</dbReference>
<reference evidence="1 2" key="1">
    <citation type="submission" date="2021-03" db="EMBL/GenBank/DDBJ databases">
        <title>novel species isolated from a fishpond in China.</title>
        <authorList>
            <person name="Lu H."/>
            <person name="Cai Z."/>
        </authorList>
    </citation>
    <scope>NUCLEOTIDE SEQUENCE [LARGE SCALE GENOMIC DNA]</scope>
    <source>
        <strain evidence="1 2">H41</strain>
    </source>
</reference>
<keyword evidence="2" id="KW-1185">Reference proteome</keyword>
<keyword evidence="1" id="KW-0808">Transferase</keyword>
<dbReference type="Proteomes" id="UP000664317">
    <property type="component" value="Unassembled WGS sequence"/>
</dbReference>
<accession>A0ABS3CA77</accession>
<dbReference type="RefSeq" id="WP_206580223.1">
    <property type="nucleotide sequence ID" value="NZ_JAFKCT010000013.1"/>
</dbReference>
<organism evidence="1 2">
    <name type="scientific">Algoriphagus oliviformis</name>
    <dbReference type="NCBI Taxonomy" id="2811231"/>
    <lineage>
        <taxon>Bacteria</taxon>
        <taxon>Pseudomonadati</taxon>
        <taxon>Bacteroidota</taxon>
        <taxon>Cytophagia</taxon>
        <taxon>Cytophagales</taxon>
        <taxon>Cyclobacteriaceae</taxon>
        <taxon>Algoriphagus</taxon>
    </lineage>
</organism>
<dbReference type="SUPFAM" id="SSF51161">
    <property type="entry name" value="Trimeric LpxA-like enzymes"/>
    <property type="match status" value="1"/>
</dbReference>
<name>A0ABS3CA77_9BACT</name>
<comment type="caution">
    <text evidence="1">The sequence shown here is derived from an EMBL/GenBank/DDBJ whole genome shotgun (WGS) entry which is preliminary data.</text>
</comment>
<dbReference type="EMBL" id="JAFKCT010000013">
    <property type="protein sequence ID" value="MBN7813449.1"/>
    <property type="molecule type" value="Genomic_DNA"/>
</dbReference>
<dbReference type="Gene3D" id="2.160.10.10">
    <property type="entry name" value="Hexapeptide repeat proteins"/>
    <property type="match status" value="1"/>
</dbReference>
<protein>
    <submittedName>
        <fullName evidence="1">Acyltransferase</fullName>
    </submittedName>
</protein>
<dbReference type="InterPro" id="IPR011004">
    <property type="entry name" value="Trimer_LpxA-like_sf"/>
</dbReference>
<dbReference type="PANTHER" id="PTHR23416">
    <property type="entry name" value="SIALIC ACID SYNTHASE-RELATED"/>
    <property type="match status" value="1"/>
</dbReference>
<evidence type="ECO:0000313" key="1">
    <source>
        <dbReference type="EMBL" id="MBN7813449.1"/>
    </source>
</evidence>